<dbReference type="GO" id="GO:0046872">
    <property type="term" value="F:metal ion binding"/>
    <property type="evidence" value="ECO:0007669"/>
    <property type="project" value="UniProtKB-KW"/>
</dbReference>
<dbReference type="PROSITE" id="PS50846">
    <property type="entry name" value="HMA_2"/>
    <property type="match status" value="1"/>
</dbReference>
<proteinExistence type="predicted"/>
<dbReference type="SUPFAM" id="SSF55008">
    <property type="entry name" value="HMA, heavy metal-associated domain"/>
    <property type="match status" value="1"/>
</dbReference>
<dbReference type="CDD" id="cd00371">
    <property type="entry name" value="HMA"/>
    <property type="match status" value="1"/>
</dbReference>
<keyword evidence="1" id="KW-0479">Metal-binding</keyword>
<name>A0A831R0U0_9GAMM</name>
<feature type="domain" description="HMA" evidence="2">
    <location>
        <begin position="2"/>
        <end position="38"/>
    </location>
</feature>
<dbReference type="InterPro" id="IPR036163">
    <property type="entry name" value="HMA_dom_sf"/>
</dbReference>
<sequence>MQKIEIGIEGMSCASCVSRIERALTTQLGVSAAQANVS</sequence>
<protein>
    <submittedName>
        <fullName evidence="3">Copper chaperone</fullName>
    </submittedName>
</protein>
<dbReference type="InterPro" id="IPR017969">
    <property type="entry name" value="Heavy-metal-associated_CS"/>
</dbReference>
<comment type="caution">
    <text evidence="3">The sequence shown here is derived from an EMBL/GenBank/DDBJ whole genome shotgun (WGS) entry which is preliminary data.</text>
</comment>
<dbReference type="Gene3D" id="3.30.70.100">
    <property type="match status" value="1"/>
</dbReference>
<evidence type="ECO:0000259" key="2">
    <source>
        <dbReference type="PROSITE" id="PS50846"/>
    </source>
</evidence>
<organism evidence="3">
    <name type="scientific">Marinobacter antarcticus</name>
    <dbReference type="NCBI Taxonomy" id="564117"/>
    <lineage>
        <taxon>Bacteria</taxon>
        <taxon>Pseudomonadati</taxon>
        <taxon>Pseudomonadota</taxon>
        <taxon>Gammaproteobacteria</taxon>
        <taxon>Pseudomonadales</taxon>
        <taxon>Marinobacteraceae</taxon>
        <taxon>Marinobacter</taxon>
    </lineage>
</organism>
<dbReference type="Proteomes" id="UP000885748">
    <property type="component" value="Unassembled WGS sequence"/>
</dbReference>
<accession>A0A831R0U0</accession>
<dbReference type="PROSITE" id="PS01047">
    <property type="entry name" value="HMA_1"/>
    <property type="match status" value="1"/>
</dbReference>
<dbReference type="Pfam" id="PF00403">
    <property type="entry name" value="HMA"/>
    <property type="match status" value="1"/>
</dbReference>
<dbReference type="InterPro" id="IPR006121">
    <property type="entry name" value="HMA_dom"/>
</dbReference>
<evidence type="ECO:0000256" key="1">
    <source>
        <dbReference type="ARBA" id="ARBA00022723"/>
    </source>
</evidence>
<dbReference type="EMBL" id="DRGY01000049">
    <property type="protein sequence ID" value="HEA51926.1"/>
    <property type="molecule type" value="Genomic_DNA"/>
</dbReference>
<dbReference type="AlphaFoldDB" id="A0A831R0U0"/>
<reference evidence="3" key="1">
    <citation type="journal article" date="2020" name="mSystems">
        <title>Genome- and Community-Level Interaction Insights into Carbon Utilization and Element Cycling Functions of Hydrothermarchaeota in Hydrothermal Sediment.</title>
        <authorList>
            <person name="Zhou Z."/>
            <person name="Liu Y."/>
            <person name="Xu W."/>
            <person name="Pan J."/>
            <person name="Luo Z.H."/>
            <person name="Li M."/>
        </authorList>
    </citation>
    <scope>NUCLEOTIDE SEQUENCE [LARGE SCALE GENOMIC DNA]</scope>
    <source>
        <strain evidence="3">HyVt-357</strain>
    </source>
</reference>
<gene>
    <name evidence="3" type="ORF">ENI00_06300</name>
</gene>
<evidence type="ECO:0000313" key="3">
    <source>
        <dbReference type="EMBL" id="HEA51926.1"/>
    </source>
</evidence>